<keyword evidence="5 6" id="KW-0949">S-adenosyl-L-methionine</keyword>
<comment type="caution">
    <text evidence="8">The sequence shown here is derived from an EMBL/GenBank/DDBJ whole genome shotgun (WGS) entry which is preliminary data.</text>
</comment>
<name>A0A9D1DS48_9FIRM</name>
<evidence type="ECO:0000256" key="2">
    <source>
        <dbReference type="ARBA" id="ARBA00022552"/>
    </source>
</evidence>
<evidence type="ECO:0000256" key="7">
    <source>
        <dbReference type="SAM" id="MobiDB-lite"/>
    </source>
</evidence>
<dbReference type="NCBIfam" id="TIGR00138">
    <property type="entry name" value="rsmG_gidB"/>
    <property type="match status" value="1"/>
</dbReference>
<dbReference type="Proteomes" id="UP000886785">
    <property type="component" value="Unassembled WGS sequence"/>
</dbReference>
<organism evidence="8 9">
    <name type="scientific">Candidatus Gallacutalibacter pullicola</name>
    <dbReference type="NCBI Taxonomy" id="2840830"/>
    <lineage>
        <taxon>Bacteria</taxon>
        <taxon>Bacillati</taxon>
        <taxon>Bacillota</taxon>
        <taxon>Clostridia</taxon>
        <taxon>Eubacteriales</taxon>
        <taxon>Candidatus Gallacutalibacter</taxon>
    </lineage>
</organism>
<feature type="compositionally biased region" description="Basic residues" evidence="7">
    <location>
        <begin position="221"/>
        <end position="231"/>
    </location>
</feature>
<evidence type="ECO:0000256" key="6">
    <source>
        <dbReference type="HAMAP-Rule" id="MF_00074"/>
    </source>
</evidence>
<gene>
    <name evidence="6 8" type="primary">rsmG</name>
    <name evidence="8" type="ORF">IAA54_10135</name>
</gene>
<protein>
    <recommendedName>
        <fullName evidence="6">Ribosomal RNA small subunit methyltransferase G</fullName>
        <ecNumber evidence="6">2.1.1.-</ecNumber>
    </recommendedName>
    <alternativeName>
        <fullName evidence="6">16S rRNA 7-methylguanosine methyltransferase</fullName>
        <shortName evidence="6">16S rRNA m7G methyltransferase</shortName>
    </alternativeName>
</protein>
<evidence type="ECO:0000256" key="4">
    <source>
        <dbReference type="ARBA" id="ARBA00022679"/>
    </source>
</evidence>
<dbReference type="InterPro" id="IPR029063">
    <property type="entry name" value="SAM-dependent_MTases_sf"/>
</dbReference>
<reference evidence="8" key="2">
    <citation type="journal article" date="2021" name="PeerJ">
        <title>Extensive microbial diversity within the chicken gut microbiome revealed by metagenomics and culture.</title>
        <authorList>
            <person name="Gilroy R."/>
            <person name="Ravi A."/>
            <person name="Getino M."/>
            <person name="Pursley I."/>
            <person name="Horton D.L."/>
            <person name="Alikhan N.F."/>
            <person name="Baker D."/>
            <person name="Gharbi K."/>
            <person name="Hall N."/>
            <person name="Watson M."/>
            <person name="Adriaenssens E.M."/>
            <person name="Foster-Nyarko E."/>
            <person name="Jarju S."/>
            <person name="Secka A."/>
            <person name="Antonio M."/>
            <person name="Oren A."/>
            <person name="Chaudhuri R.R."/>
            <person name="La Ragione R."/>
            <person name="Hildebrand F."/>
            <person name="Pallen M.J."/>
        </authorList>
    </citation>
    <scope>NUCLEOTIDE SEQUENCE</scope>
    <source>
        <strain evidence="8">ChiSjej1B19-7085</strain>
    </source>
</reference>
<evidence type="ECO:0000313" key="9">
    <source>
        <dbReference type="Proteomes" id="UP000886785"/>
    </source>
</evidence>
<feature type="binding site" evidence="6">
    <location>
        <position position="73"/>
    </location>
    <ligand>
        <name>S-adenosyl-L-methionine</name>
        <dbReference type="ChEBI" id="CHEBI:59789"/>
    </ligand>
</feature>
<evidence type="ECO:0000256" key="5">
    <source>
        <dbReference type="ARBA" id="ARBA00022691"/>
    </source>
</evidence>
<feature type="binding site" evidence="6">
    <location>
        <position position="78"/>
    </location>
    <ligand>
        <name>S-adenosyl-L-methionine</name>
        <dbReference type="ChEBI" id="CHEBI:59789"/>
    </ligand>
</feature>
<comment type="similarity">
    <text evidence="6">Belongs to the methyltransferase superfamily. RNA methyltransferase RsmG family.</text>
</comment>
<sequence>MLPEYAAEHGIAIDAAQAEKFQTYMELLLEWNQKMNLTAITEPEAVACRHFLDSLLPLEAYPFPEGASVIDVGTGAGFPGIPLKIARPDLRLTLLDSLAKRLTFLGEVCAALEIDADRIHARAEEGGRRTDLRDQFDIACARAVAPLNLLCEYCLPFVKPGGVFLSMKGPGAQEELERAGEAMRQLSAKLEDVREFTLPDGSSRTILIVRKQGRTPEKYPRHGSKIAKKPL</sequence>
<keyword evidence="4 6" id="KW-0808">Transferase</keyword>
<comment type="subcellular location">
    <subcellularLocation>
        <location evidence="6">Cytoplasm</location>
    </subcellularLocation>
</comment>
<accession>A0A9D1DS48</accession>
<keyword evidence="1 6" id="KW-0963">Cytoplasm</keyword>
<dbReference type="Gene3D" id="3.40.50.150">
    <property type="entry name" value="Vaccinia Virus protein VP39"/>
    <property type="match status" value="1"/>
</dbReference>
<feature type="binding site" evidence="6">
    <location>
        <begin position="123"/>
        <end position="124"/>
    </location>
    <ligand>
        <name>S-adenosyl-L-methionine</name>
        <dbReference type="ChEBI" id="CHEBI:59789"/>
    </ligand>
</feature>
<dbReference type="AlphaFoldDB" id="A0A9D1DS48"/>
<dbReference type="GO" id="GO:0005829">
    <property type="term" value="C:cytosol"/>
    <property type="evidence" value="ECO:0007669"/>
    <property type="project" value="TreeGrafter"/>
</dbReference>
<keyword evidence="2 6" id="KW-0698">rRNA processing</keyword>
<dbReference type="Pfam" id="PF02527">
    <property type="entry name" value="GidB"/>
    <property type="match status" value="1"/>
</dbReference>
<dbReference type="HAMAP" id="MF_00074">
    <property type="entry name" value="16SrRNA_methyltr_G"/>
    <property type="match status" value="1"/>
</dbReference>
<dbReference type="GO" id="GO:0070043">
    <property type="term" value="F:rRNA (guanine-N7-)-methyltransferase activity"/>
    <property type="evidence" value="ECO:0007669"/>
    <property type="project" value="UniProtKB-UniRule"/>
</dbReference>
<evidence type="ECO:0000313" key="8">
    <source>
        <dbReference type="EMBL" id="HIR58016.1"/>
    </source>
</evidence>
<dbReference type="PANTHER" id="PTHR31760:SF0">
    <property type="entry name" value="S-ADENOSYL-L-METHIONINE-DEPENDENT METHYLTRANSFERASES SUPERFAMILY PROTEIN"/>
    <property type="match status" value="1"/>
</dbReference>
<dbReference type="PIRSF" id="PIRSF003078">
    <property type="entry name" value="GidB"/>
    <property type="match status" value="1"/>
</dbReference>
<dbReference type="EC" id="2.1.1.-" evidence="6"/>
<dbReference type="PANTHER" id="PTHR31760">
    <property type="entry name" value="S-ADENOSYL-L-METHIONINE-DEPENDENT METHYLTRANSFERASES SUPERFAMILY PROTEIN"/>
    <property type="match status" value="1"/>
</dbReference>
<dbReference type="SUPFAM" id="SSF53335">
    <property type="entry name" value="S-adenosyl-L-methionine-dependent methyltransferases"/>
    <property type="match status" value="1"/>
</dbReference>
<evidence type="ECO:0000256" key="1">
    <source>
        <dbReference type="ARBA" id="ARBA00022490"/>
    </source>
</evidence>
<feature type="binding site" evidence="6">
    <location>
        <position position="142"/>
    </location>
    <ligand>
        <name>S-adenosyl-L-methionine</name>
        <dbReference type="ChEBI" id="CHEBI:59789"/>
    </ligand>
</feature>
<evidence type="ECO:0000256" key="3">
    <source>
        <dbReference type="ARBA" id="ARBA00022603"/>
    </source>
</evidence>
<dbReference type="InterPro" id="IPR003682">
    <property type="entry name" value="rRNA_ssu_MeTfrase_G"/>
</dbReference>
<reference evidence="8" key="1">
    <citation type="submission" date="2020-10" db="EMBL/GenBank/DDBJ databases">
        <authorList>
            <person name="Gilroy R."/>
        </authorList>
    </citation>
    <scope>NUCLEOTIDE SEQUENCE</scope>
    <source>
        <strain evidence="8">ChiSjej1B19-7085</strain>
    </source>
</reference>
<dbReference type="EMBL" id="DVHF01000126">
    <property type="protein sequence ID" value="HIR58016.1"/>
    <property type="molecule type" value="Genomic_DNA"/>
</dbReference>
<dbReference type="FunFam" id="3.40.50.150:FF:000041">
    <property type="entry name" value="Ribosomal RNA small subunit methyltransferase G"/>
    <property type="match status" value="1"/>
</dbReference>
<comment type="caution">
    <text evidence="6">Lacks conserved residue(s) required for the propagation of feature annotation.</text>
</comment>
<proteinExistence type="inferred from homology"/>
<keyword evidence="3 6" id="KW-0489">Methyltransferase</keyword>
<feature type="region of interest" description="Disordered" evidence="7">
    <location>
        <begin position="211"/>
        <end position="231"/>
    </location>
</feature>
<comment type="function">
    <text evidence="6">Specifically methylates the N7 position of a guanine in 16S rRNA.</text>
</comment>